<dbReference type="InterPro" id="IPR051710">
    <property type="entry name" value="Phosphatase_SH3-domain"/>
</dbReference>
<evidence type="ECO:0000313" key="2">
    <source>
        <dbReference type="Proteomes" id="UP001054902"/>
    </source>
</evidence>
<gene>
    <name evidence="1" type="ORF">CTEN210_06567</name>
</gene>
<dbReference type="EMBL" id="BLLK01000038">
    <property type="protein sequence ID" value="GFH50091.1"/>
    <property type="molecule type" value="Genomic_DNA"/>
</dbReference>
<proteinExistence type="predicted"/>
<dbReference type="Gene3D" id="3.40.50.1240">
    <property type="entry name" value="Phosphoglycerate mutase-like"/>
    <property type="match status" value="1"/>
</dbReference>
<dbReference type="InterPro" id="IPR029033">
    <property type="entry name" value="His_PPase_superfam"/>
</dbReference>
<comment type="caution">
    <text evidence="1">The sequence shown here is derived from an EMBL/GenBank/DDBJ whole genome shotgun (WGS) entry which is preliminary data.</text>
</comment>
<accession>A0AAD3CRX7</accession>
<organism evidence="1 2">
    <name type="scientific">Chaetoceros tenuissimus</name>
    <dbReference type="NCBI Taxonomy" id="426638"/>
    <lineage>
        <taxon>Eukaryota</taxon>
        <taxon>Sar</taxon>
        <taxon>Stramenopiles</taxon>
        <taxon>Ochrophyta</taxon>
        <taxon>Bacillariophyta</taxon>
        <taxon>Coscinodiscophyceae</taxon>
        <taxon>Chaetocerotophycidae</taxon>
        <taxon>Chaetocerotales</taxon>
        <taxon>Chaetocerotaceae</taxon>
        <taxon>Chaetoceros</taxon>
    </lineage>
</organism>
<dbReference type="InterPro" id="IPR013078">
    <property type="entry name" value="His_Pase_superF_clade-1"/>
</dbReference>
<reference evidence="1 2" key="1">
    <citation type="journal article" date="2021" name="Sci. Rep.">
        <title>The genome of the diatom Chaetoceros tenuissimus carries an ancient integrated fragment of an extant virus.</title>
        <authorList>
            <person name="Hongo Y."/>
            <person name="Kimura K."/>
            <person name="Takaki Y."/>
            <person name="Yoshida Y."/>
            <person name="Baba S."/>
            <person name="Kobayashi G."/>
            <person name="Nagasaki K."/>
            <person name="Hano T."/>
            <person name="Tomaru Y."/>
        </authorList>
    </citation>
    <scope>NUCLEOTIDE SEQUENCE [LARGE SCALE GENOMIC DNA]</scope>
    <source>
        <strain evidence="1 2">NIES-3715</strain>
    </source>
</reference>
<keyword evidence="2" id="KW-1185">Reference proteome</keyword>
<name>A0AAD3CRX7_9STRA</name>
<dbReference type="PANTHER" id="PTHR16469:SF27">
    <property type="entry name" value="UBIQUITIN-ASSOCIATED AND SH3 DOMAIN-CONTAINING BA-RELATED"/>
    <property type="match status" value="1"/>
</dbReference>
<dbReference type="AlphaFoldDB" id="A0AAD3CRX7"/>
<evidence type="ECO:0008006" key="3">
    <source>
        <dbReference type="Google" id="ProtNLM"/>
    </source>
</evidence>
<protein>
    <recommendedName>
        <fullName evidence="3">Phosphoglycerate mutase</fullName>
    </recommendedName>
</protein>
<dbReference type="PANTHER" id="PTHR16469">
    <property type="entry name" value="UBIQUITIN-ASSOCIATED AND SH3 DOMAIN-CONTAINING BA-RELATED"/>
    <property type="match status" value="1"/>
</dbReference>
<evidence type="ECO:0000313" key="1">
    <source>
        <dbReference type="EMBL" id="GFH50091.1"/>
    </source>
</evidence>
<sequence>MKSAIIVARHGERIDYYLRDNGGNWLQEPNNERPWDPPLTYRGQMQARRLGSYLYKLIQELELPPLEAVYSSLLTRCCMTAGEAIIGYQQKDQEADKNKKECTSSDLKVHIETGLVEVLNEKWYRSWCLQDSDGTWGGKDGDKYQNGVFPPPIHESDVHSKGKIRSHLLFQSKTETCEYLQNYRGHGNDESLDSFNGSTHVQEFQSSSGIVSQLLASQEKEIYSSTDNSYQWNNFESRKVLQDRVTDVANELSRKHPGKTILLVSHGSPVTRLYESLSGNDWKAHGVSTYTSFSIYQSKDSEEGNGWQVLRANDNTHVEEIHMESADQKAAW</sequence>
<dbReference type="Pfam" id="PF00300">
    <property type="entry name" value="His_Phos_1"/>
    <property type="match status" value="2"/>
</dbReference>
<dbReference type="SUPFAM" id="SSF53254">
    <property type="entry name" value="Phosphoglycerate mutase-like"/>
    <property type="match status" value="1"/>
</dbReference>
<dbReference type="CDD" id="cd07040">
    <property type="entry name" value="HP"/>
    <property type="match status" value="1"/>
</dbReference>
<dbReference type="Proteomes" id="UP001054902">
    <property type="component" value="Unassembled WGS sequence"/>
</dbReference>